<accession>A0A9E2KLG1</accession>
<organism evidence="4 5">
    <name type="scientific">Candidatus Faecalibacterium intestinavium</name>
    <dbReference type="NCBI Taxonomy" id="2838580"/>
    <lineage>
        <taxon>Bacteria</taxon>
        <taxon>Bacillati</taxon>
        <taxon>Bacillota</taxon>
        <taxon>Clostridia</taxon>
        <taxon>Eubacteriales</taxon>
        <taxon>Oscillospiraceae</taxon>
        <taxon>Faecalibacterium</taxon>
    </lineage>
</organism>
<dbReference type="PANTHER" id="PTHR43278">
    <property type="entry name" value="NAD(P)H-DEPENDENT FMN-CONTAINING OXIDOREDUCTASE YWQN-RELATED"/>
    <property type="match status" value="1"/>
</dbReference>
<dbReference type="SUPFAM" id="SSF52218">
    <property type="entry name" value="Flavoproteins"/>
    <property type="match status" value="1"/>
</dbReference>
<reference evidence="4" key="2">
    <citation type="submission" date="2021-04" db="EMBL/GenBank/DDBJ databases">
        <authorList>
            <person name="Gilroy R."/>
        </authorList>
    </citation>
    <scope>NUCLEOTIDE SEQUENCE</scope>
    <source>
        <strain evidence="4">742</strain>
    </source>
</reference>
<dbReference type="GO" id="GO:0016491">
    <property type="term" value="F:oxidoreductase activity"/>
    <property type="evidence" value="ECO:0007669"/>
    <property type="project" value="InterPro"/>
</dbReference>
<evidence type="ECO:0000256" key="1">
    <source>
        <dbReference type="ARBA" id="ARBA00022630"/>
    </source>
</evidence>
<keyword evidence="1" id="KW-0285">Flavoprotein</keyword>
<dbReference type="InterPro" id="IPR029039">
    <property type="entry name" value="Flavoprotein-like_sf"/>
</dbReference>
<proteinExistence type="predicted"/>
<dbReference type="InterPro" id="IPR005025">
    <property type="entry name" value="FMN_Rdtase-like_dom"/>
</dbReference>
<evidence type="ECO:0000259" key="3">
    <source>
        <dbReference type="Pfam" id="PF03358"/>
    </source>
</evidence>
<keyword evidence="2" id="KW-0288">FMN</keyword>
<evidence type="ECO:0000256" key="2">
    <source>
        <dbReference type="ARBA" id="ARBA00022643"/>
    </source>
</evidence>
<dbReference type="InterPro" id="IPR051796">
    <property type="entry name" value="ISF_SsuE-like"/>
</dbReference>
<dbReference type="Gene3D" id="3.40.50.360">
    <property type="match status" value="1"/>
</dbReference>
<name>A0A9E2KLG1_9FIRM</name>
<comment type="caution">
    <text evidence="4">The sequence shown here is derived from an EMBL/GenBank/DDBJ whole genome shotgun (WGS) entry which is preliminary data.</text>
</comment>
<evidence type="ECO:0000313" key="4">
    <source>
        <dbReference type="EMBL" id="MBU3819979.1"/>
    </source>
</evidence>
<dbReference type="PANTHER" id="PTHR43278:SF2">
    <property type="entry name" value="IRON-SULFUR FLAVOPROTEIN"/>
    <property type="match status" value="1"/>
</dbReference>
<dbReference type="Pfam" id="PF03358">
    <property type="entry name" value="FMN_red"/>
    <property type="match status" value="1"/>
</dbReference>
<reference evidence="4" key="1">
    <citation type="journal article" date="2021" name="PeerJ">
        <title>Extensive microbial diversity within the chicken gut microbiome revealed by metagenomics and culture.</title>
        <authorList>
            <person name="Gilroy R."/>
            <person name="Ravi A."/>
            <person name="Getino M."/>
            <person name="Pursley I."/>
            <person name="Horton D.L."/>
            <person name="Alikhan N.F."/>
            <person name="Baker D."/>
            <person name="Gharbi K."/>
            <person name="Hall N."/>
            <person name="Watson M."/>
            <person name="Adriaenssens E.M."/>
            <person name="Foster-Nyarko E."/>
            <person name="Jarju S."/>
            <person name="Secka A."/>
            <person name="Antonio M."/>
            <person name="Oren A."/>
            <person name="Chaudhuri R.R."/>
            <person name="La Ragione R."/>
            <person name="Hildebrand F."/>
            <person name="Pallen M.J."/>
        </authorList>
    </citation>
    <scope>NUCLEOTIDE SEQUENCE</scope>
    <source>
        <strain evidence="4">742</strain>
    </source>
</reference>
<protein>
    <submittedName>
        <fullName evidence="4">Flavodoxin family protein</fullName>
    </submittedName>
</protein>
<dbReference type="Proteomes" id="UP000824178">
    <property type="component" value="Unassembled WGS sequence"/>
</dbReference>
<evidence type="ECO:0000313" key="5">
    <source>
        <dbReference type="Proteomes" id="UP000824178"/>
    </source>
</evidence>
<sequence>MAKNVLGISFGRKMSNTEVMVKEALLQCQNAGCTVRFLRADEMNIHICTGCISCVVGMTTGRGKGGCPIKDDLPIVEEALMEADAVIIGSPVYEFTPTGNFKVWCDRLGPSHDVSFRKATYEEGLAAGKDKSLLPDERSFKKRVGALIAVGGAMTENWLSLALPSMYAMCVSSGIDVIDAYKYFGAMAHEHKSDSDMEKLREEVRS</sequence>
<gene>
    <name evidence="4" type="ORF">H9864_06390</name>
</gene>
<feature type="domain" description="NADPH-dependent FMN reductase-like" evidence="3">
    <location>
        <begin position="12"/>
        <end position="153"/>
    </location>
</feature>
<dbReference type="AlphaFoldDB" id="A0A9E2KLG1"/>
<dbReference type="EMBL" id="JAHLFH010000132">
    <property type="protein sequence ID" value="MBU3819979.1"/>
    <property type="molecule type" value="Genomic_DNA"/>
</dbReference>